<evidence type="ECO:0000313" key="3">
    <source>
        <dbReference type="Proteomes" id="UP001304895"/>
    </source>
</evidence>
<feature type="chain" id="PRO_5042820391" evidence="1">
    <location>
        <begin position="24"/>
        <end position="80"/>
    </location>
</feature>
<dbReference type="Proteomes" id="UP001304895">
    <property type="component" value="Unassembled WGS sequence"/>
</dbReference>
<accession>A0AAN6UTQ6</accession>
<feature type="signal peptide" evidence="1">
    <location>
        <begin position="1"/>
        <end position="23"/>
    </location>
</feature>
<keyword evidence="1" id="KW-0732">Signal</keyword>
<organism evidence="2 3">
    <name type="scientific">Trichocladium antarcticum</name>
    <dbReference type="NCBI Taxonomy" id="1450529"/>
    <lineage>
        <taxon>Eukaryota</taxon>
        <taxon>Fungi</taxon>
        <taxon>Dikarya</taxon>
        <taxon>Ascomycota</taxon>
        <taxon>Pezizomycotina</taxon>
        <taxon>Sordariomycetes</taxon>
        <taxon>Sordariomycetidae</taxon>
        <taxon>Sordariales</taxon>
        <taxon>Chaetomiaceae</taxon>
        <taxon>Trichocladium</taxon>
    </lineage>
</organism>
<gene>
    <name evidence="2" type="ORF">BT67DRAFT_438201</name>
</gene>
<dbReference type="AlphaFoldDB" id="A0AAN6UTQ6"/>
<protein>
    <submittedName>
        <fullName evidence="2">Uncharacterized protein</fullName>
    </submittedName>
</protein>
<reference evidence="2" key="2">
    <citation type="submission" date="2023-05" db="EMBL/GenBank/DDBJ databases">
        <authorList>
            <consortium name="Lawrence Berkeley National Laboratory"/>
            <person name="Steindorff A."/>
            <person name="Hensen N."/>
            <person name="Bonometti L."/>
            <person name="Westerberg I."/>
            <person name="Brannstrom I.O."/>
            <person name="Guillou S."/>
            <person name="Cros-Aarteil S."/>
            <person name="Calhoun S."/>
            <person name="Haridas S."/>
            <person name="Kuo A."/>
            <person name="Mondo S."/>
            <person name="Pangilinan J."/>
            <person name="Riley R."/>
            <person name="Labutti K."/>
            <person name="Andreopoulos B."/>
            <person name="Lipzen A."/>
            <person name="Chen C."/>
            <person name="Yanf M."/>
            <person name="Daum C."/>
            <person name="Ng V."/>
            <person name="Clum A."/>
            <person name="Ohm R."/>
            <person name="Martin F."/>
            <person name="Silar P."/>
            <person name="Natvig D."/>
            <person name="Lalanne C."/>
            <person name="Gautier V."/>
            <person name="Ament-Velasquez S.L."/>
            <person name="Kruys A."/>
            <person name="Hutchinson M.I."/>
            <person name="Powell A.J."/>
            <person name="Barry K."/>
            <person name="Miller A.N."/>
            <person name="Grigoriev I.V."/>
            <person name="Debuchy R."/>
            <person name="Gladieux P."/>
            <person name="Thoren M.H."/>
            <person name="Johannesson H."/>
        </authorList>
    </citation>
    <scope>NUCLEOTIDE SEQUENCE</scope>
    <source>
        <strain evidence="2">CBS 123565</strain>
    </source>
</reference>
<name>A0AAN6UTQ6_9PEZI</name>
<comment type="caution">
    <text evidence="2">The sequence shown here is derived from an EMBL/GenBank/DDBJ whole genome shotgun (WGS) entry which is preliminary data.</text>
</comment>
<evidence type="ECO:0000313" key="2">
    <source>
        <dbReference type="EMBL" id="KAK4138898.1"/>
    </source>
</evidence>
<reference evidence="2" key="1">
    <citation type="journal article" date="2023" name="Mol. Phylogenet. Evol.">
        <title>Genome-scale phylogeny and comparative genomics of the fungal order Sordariales.</title>
        <authorList>
            <person name="Hensen N."/>
            <person name="Bonometti L."/>
            <person name="Westerberg I."/>
            <person name="Brannstrom I.O."/>
            <person name="Guillou S."/>
            <person name="Cros-Aarteil S."/>
            <person name="Calhoun S."/>
            <person name="Haridas S."/>
            <person name="Kuo A."/>
            <person name="Mondo S."/>
            <person name="Pangilinan J."/>
            <person name="Riley R."/>
            <person name="LaButti K."/>
            <person name="Andreopoulos B."/>
            <person name="Lipzen A."/>
            <person name="Chen C."/>
            <person name="Yan M."/>
            <person name="Daum C."/>
            <person name="Ng V."/>
            <person name="Clum A."/>
            <person name="Steindorff A."/>
            <person name="Ohm R.A."/>
            <person name="Martin F."/>
            <person name="Silar P."/>
            <person name="Natvig D.O."/>
            <person name="Lalanne C."/>
            <person name="Gautier V."/>
            <person name="Ament-Velasquez S.L."/>
            <person name="Kruys A."/>
            <person name="Hutchinson M.I."/>
            <person name="Powell A.J."/>
            <person name="Barry K."/>
            <person name="Miller A.N."/>
            <person name="Grigoriev I.V."/>
            <person name="Debuchy R."/>
            <person name="Gladieux P."/>
            <person name="Hiltunen Thoren M."/>
            <person name="Johannesson H."/>
        </authorList>
    </citation>
    <scope>NUCLEOTIDE SEQUENCE</scope>
    <source>
        <strain evidence="2">CBS 123565</strain>
    </source>
</reference>
<evidence type="ECO:0000256" key="1">
    <source>
        <dbReference type="SAM" id="SignalP"/>
    </source>
</evidence>
<keyword evidence="3" id="KW-1185">Reference proteome</keyword>
<proteinExistence type="predicted"/>
<dbReference type="EMBL" id="MU853401">
    <property type="protein sequence ID" value="KAK4138898.1"/>
    <property type="molecule type" value="Genomic_DNA"/>
</dbReference>
<sequence>MRGQSTPCISAWIFLSKPQLTAANSFSTILSGTYVQGLQLQLQLANADLIRGSSRRSMCSYRGRTRTGQADISSTWPIST</sequence>